<evidence type="ECO:0000256" key="6">
    <source>
        <dbReference type="ARBA" id="ARBA00022475"/>
    </source>
</evidence>
<evidence type="ECO:0000256" key="12">
    <source>
        <dbReference type="SAM" id="Phobius"/>
    </source>
</evidence>
<name>A0A4R6UV12_9GAMM</name>
<reference evidence="13 14" key="1">
    <citation type="submission" date="2019-03" db="EMBL/GenBank/DDBJ databases">
        <title>Genomic Encyclopedia of Type Strains, Phase IV (KMG-IV): sequencing the most valuable type-strain genomes for metagenomic binning, comparative biology and taxonomic classification.</title>
        <authorList>
            <person name="Goeker M."/>
        </authorList>
    </citation>
    <scope>NUCLEOTIDE SEQUENCE [LARGE SCALE GENOMIC DNA]</scope>
    <source>
        <strain evidence="13 14">DSM 103792</strain>
    </source>
</reference>
<feature type="transmembrane region" description="Helical" evidence="12">
    <location>
        <begin position="309"/>
        <end position="329"/>
    </location>
</feature>
<dbReference type="GO" id="GO:0015920">
    <property type="term" value="P:lipopolysaccharide transport"/>
    <property type="evidence" value="ECO:0007669"/>
    <property type="project" value="TreeGrafter"/>
</dbReference>
<dbReference type="InterPro" id="IPR005495">
    <property type="entry name" value="LptG/LptF_permease"/>
</dbReference>
<organism evidence="13 14">
    <name type="scientific">Permianibacter aggregans</name>
    <dbReference type="NCBI Taxonomy" id="1510150"/>
    <lineage>
        <taxon>Bacteria</taxon>
        <taxon>Pseudomonadati</taxon>
        <taxon>Pseudomonadota</taxon>
        <taxon>Gammaproteobacteria</taxon>
        <taxon>Pseudomonadales</taxon>
        <taxon>Pseudomonadaceae</taxon>
        <taxon>Permianibacter</taxon>
    </lineage>
</organism>
<evidence type="ECO:0000256" key="1">
    <source>
        <dbReference type="ARBA" id="ARBA00002265"/>
    </source>
</evidence>
<evidence type="ECO:0000313" key="14">
    <source>
        <dbReference type="Proteomes" id="UP000295375"/>
    </source>
</evidence>
<keyword evidence="8 12" id="KW-0812">Transmembrane</keyword>
<evidence type="ECO:0000256" key="10">
    <source>
        <dbReference type="ARBA" id="ARBA00023136"/>
    </source>
</evidence>
<evidence type="ECO:0000256" key="4">
    <source>
        <dbReference type="ARBA" id="ARBA00014213"/>
    </source>
</evidence>
<comment type="function">
    <text evidence="1">Part of the ABC transporter complex LptBFG involved in the translocation of lipopolysaccharide (LPS) from the inner membrane to the outer membrane.</text>
</comment>
<gene>
    <name evidence="13" type="ORF">EV696_101140</name>
</gene>
<keyword evidence="9 12" id="KW-1133">Transmembrane helix</keyword>
<dbReference type="Pfam" id="PF03739">
    <property type="entry name" value="LptF_LptG"/>
    <property type="match status" value="1"/>
</dbReference>
<dbReference type="Proteomes" id="UP000295375">
    <property type="component" value="Unassembled WGS sequence"/>
</dbReference>
<dbReference type="EMBL" id="SNYM01000001">
    <property type="protein sequence ID" value="TDQ51170.1"/>
    <property type="molecule type" value="Genomic_DNA"/>
</dbReference>
<comment type="caution">
    <text evidence="13">The sequence shown here is derived from an EMBL/GenBank/DDBJ whole genome shotgun (WGS) entry which is preliminary data.</text>
</comment>
<comment type="subunit">
    <text evidence="11">Component of the lipopolysaccharide transport and assembly complex. The LptBFG transporter is composed of two ATP-binding proteins (LptB) and two transmembrane proteins (LptF and LptG).</text>
</comment>
<dbReference type="AlphaFoldDB" id="A0A4R6UV12"/>
<keyword evidence="5" id="KW-0813">Transport</keyword>
<evidence type="ECO:0000256" key="7">
    <source>
        <dbReference type="ARBA" id="ARBA00022519"/>
    </source>
</evidence>
<evidence type="ECO:0000256" key="2">
    <source>
        <dbReference type="ARBA" id="ARBA00004429"/>
    </source>
</evidence>
<dbReference type="PANTHER" id="PTHR33529:SF7">
    <property type="entry name" value="LIPOPOLYSACCHARIDE EXPORT SYSTEM PERMEASE PROTEIN LPTF"/>
    <property type="match status" value="1"/>
</dbReference>
<keyword evidence="7" id="KW-0997">Cell inner membrane</keyword>
<feature type="transmembrane region" description="Helical" evidence="12">
    <location>
        <begin position="109"/>
        <end position="128"/>
    </location>
</feature>
<dbReference type="GO" id="GO:0043190">
    <property type="term" value="C:ATP-binding cassette (ABC) transporter complex"/>
    <property type="evidence" value="ECO:0007669"/>
    <property type="project" value="InterPro"/>
</dbReference>
<dbReference type="GO" id="GO:0055085">
    <property type="term" value="P:transmembrane transport"/>
    <property type="evidence" value="ECO:0007669"/>
    <property type="project" value="InterPro"/>
</dbReference>
<dbReference type="RefSeq" id="WP_157591447.1">
    <property type="nucleotide sequence ID" value="NZ_CP037953.1"/>
</dbReference>
<feature type="transmembrane region" description="Helical" evidence="12">
    <location>
        <begin position="335"/>
        <end position="356"/>
    </location>
</feature>
<sequence>MPGKILFKYLNREILRNFYAILAILTLIFLSQRLVNYLRDAASGDLSGLAVFQLLALFLPVLFSLMLPLTLFLAILLGLGRSYVEHEMTVMRACGVGEQDVLKHLMRPVLVLSLLTALMTLVMMPWAVEQQQQVMDTQVAEAELSLLSPGRFQQSRDKQSVLYVEEFGAEKALSGVFFATVPELTAEPFSVLSAKSGYHWQGEGDKERYLVLKDGYRYQFKPGSSEWNVVKYERYFMRAGAPEIAAAIRKAKAVATWNLIGPDVEDWQRKAYAAELHWRLAVPLSMPILTLIAIPLCRVKPRDGRFAKILPGLGIYLLYTMLLITSRSAMEDGKLPLWLGMWPVHIGAFLIGMFLIRRREIRRAPAVASAGAGA</sequence>
<dbReference type="NCBIfam" id="TIGR04407">
    <property type="entry name" value="LptF_YjgP"/>
    <property type="match status" value="1"/>
</dbReference>
<keyword evidence="6" id="KW-1003">Cell membrane</keyword>
<dbReference type="PANTHER" id="PTHR33529">
    <property type="entry name" value="SLR0882 PROTEIN-RELATED"/>
    <property type="match status" value="1"/>
</dbReference>
<evidence type="ECO:0000256" key="9">
    <source>
        <dbReference type="ARBA" id="ARBA00022989"/>
    </source>
</evidence>
<evidence type="ECO:0000256" key="3">
    <source>
        <dbReference type="ARBA" id="ARBA00007725"/>
    </source>
</evidence>
<proteinExistence type="inferred from homology"/>
<dbReference type="InterPro" id="IPR030922">
    <property type="entry name" value="LptF"/>
</dbReference>
<keyword evidence="14" id="KW-1185">Reference proteome</keyword>
<feature type="transmembrane region" description="Helical" evidence="12">
    <location>
        <begin position="14"/>
        <end position="35"/>
    </location>
</feature>
<evidence type="ECO:0000256" key="5">
    <source>
        <dbReference type="ARBA" id="ARBA00022448"/>
    </source>
</evidence>
<comment type="similarity">
    <text evidence="3">Belongs to the LptF/LptG family.</text>
</comment>
<feature type="transmembrane region" description="Helical" evidence="12">
    <location>
        <begin position="276"/>
        <end position="297"/>
    </location>
</feature>
<protein>
    <recommendedName>
        <fullName evidence="4">Lipopolysaccharide export system permease protein LptF</fullName>
    </recommendedName>
</protein>
<feature type="transmembrane region" description="Helical" evidence="12">
    <location>
        <begin position="55"/>
        <end position="79"/>
    </location>
</feature>
<comment type="subcellular location">
    <subcellularLocation>
        <location evidence="2">Cell inner membrane</location>
        <topology evidence="2">Multi-pass membrane protein</topology>
    </subcellularLocation>
</comment>
<evidence type="ECO:0000313" key="13">
    <source>
        <dbReference type="EMBL" id="TDQ51170.1"/>
    </source>
</evidence>
<keyword evidence="10 12" id="KW-0472">Membrane</keyword>
<evidence type="ECO:0000256" key="11">
    <source>
        <dbReference type="ARBA" id="ARBA00026081"/>
    </source>
</evidence>
<accession>A0A4R6UV12</accession>
<evidence type="ECO:0000256" key="8">
    <source>
        <dbReference type="ARBA" id="ARBA00022692"/>
    </source>
</evidence>